<evidence type="ECO:0000259" key="2">
    <source>
        <dbReference type="Pfam" id="PF02120"/>
    </source>
</evidence>
<reference evidence="3 4" key="2">
    <citation type="submission" date="2014-10" db="EMBL/GenBank/DDBJ databases">
        <title>Paracoccus sanguinis sp. nov., isolated from clinical specimens of New York State patients.</title>
        <authorList>
            <person name="Mingle L.A."/>
            <person name="Cole J.A."/>
            <person name="Lapierre P."/>
            <person name="Musser K.A."/>
        </authorList>
    </citation>
    <scope>NUCLEOTIDE SEQUENCE [LARGE SCALE GENOMIC DNA]</scope>
    <source>
        <strain evidence="3 4">HAMBI 3106</strain>
    </source>
</reference>
<evidence type="ECO:0000313" key="3">
    <source>
        <dbReference type="EMBL" id="KGJ06995.1"/>
    </source>
</evidence>
<dbReference type="Gene3D" id="3.30.750.140">
    <property type="match status" value="1"/>
</dbReference>
<feature type="region of interest" description="Disordered" evidence="1">
    <location>
        <begin position="130"/>
        <end position="166"/>
    </location>
</feature>
<dbReference type="STRING" id="690417.IC63_09955"/>
<dbReference type="CDD" id="cd17470">
    <property type="entry name" value="T3SS_Flik_C"/>
    <property type="match status" value="1"/>
</dbReference>
<proteinExistence type="predicted"/>
<gene>
    <name evidence="3" type="ORF">IC63_09955</name>
</gene>
<sequence>MRVVPTSLTEAGQAAAPVDPALAAGPNDAPRGEVVIGRDDPAHFRPHHRAEPHQQIADAIVRTRDGQVEILLDPVELGRVTVLLGTDDGSGLGIIAERPETLDLIRRHSDQLLRDLRDSGMPNASLDFMKHESGGGRGGQSFPLPASAETARDRVEEEAAPLTSAAAPKPLGIHRIDIRL</sequence>
<name>A0A099F8G4_9RHOB</name>
<organism evidence="3 4">
    <name type="scientific">Paracoccus sphaerophysae</name>
    <dbReference type="NCBI Taxonomy" id="690417"/>
    <lineage>
        <taxon>Bacteria</taxon>
        <taxon>Pseudomonadati</taxon>
        <taxon>Pseudomonadota</taxon>
        <taxon>Alphaproteobacteria</taxon>
        <taxon>Rhodobacterales</taxon>
        <taxon>Paracoccaceae</taxon>
        <taxon>Paracoccus</taxon>
    </lineage>
</organism>
<dbReference type="AlphaFoldDB" id="A0A099F8G4"/>
<feature type="domain" description="Flagellar hook-length control protein-like C-terminal" evidence="2">
    <location>
        <begin position="64"/>
        <end position="132"/>
    </location>
</feature>
<comment type="caution">
    <text evidence="3">The sequence shown here is derived from an EMBL/GenBank/DDBJ whole genome shotgun (WGS) entry which is preliminary data.</text>
</comment>
<accession>A0A099F8G4</accession>
<reference evidence="3 4" key="1">
    <citation type="submission" date="2014-09" db="EMBL/GenBank/DDBJ databases">
        <authorList>
            <person name="McGinnis J.M."/>
            <person name="Wolfgang W.J."/>
        </authorList>
    </citation>
    <scope>NUCLEOTIDE SEQUENCE [LARGE SCALE GENOMIC DNA]</scope>
    <source>
        <strain evidence="3 4">HAMBI 3106</strain>
    </source>
</reference>
<dbReference type="Pfam" id="PF02120">
    <property type="entry name" value="Flg_hook"/>
    <property type="match status" value="1"/>
</dbReference>
<feature type="compositionally biased region" description="Low complexity" evidence="1">
    <location>
        <begin position="11"/>
        <end position="26"/>
    </location>
</feature>
<keyword evidence="4" id="KW-1185">Reference proteome</keyword>
<dbReference type="EMBL" id="JRKS01000028">
    <property type="protein sequence ID" value="KGJ06995.1"/>
    <property type="molecule type" value="Genomic_DNA"/>
</dbReference>
<dbReference type="Proteomes" id="UP000029917">
    <property type="component" value="Unassembled WGS sequence"/>
</dbReference>
<evidence type="ECO:0000256" key="1">
    <source>
        <dbReference type="SAM" id="MobiDB-lite"/>
    </source>
</evidence>
<dbReference type="InterPro" id="IPR021136">
    <property type="entry name" value="Flagellar_hook_control-like_C"/>
</dbReference>
<dbReference type="InterPro" id="IPR038610">
    <property type="entry name" value="FliK-like_C_sf"/>
</dbReference>
<feature type="region of interest" description="Disordered" evidence="1">
    <location>
        <begin position="1"/>
        <end position="53"/>
    </location>
</feature>
<evidence type="ECO:0000313" key="4">
    <source>
        <dbReference type="Proteomes" id="UP000029917"/>
    </source>
</evidence>
<feature type="compositionally biased region" description="Polar residues" evidence="1">
    <location>
        <begin position="1"/>
        <end position="10"/>
    </location>
</feature>
<protein>
    <recommendedName>
        <fullName evidence="2">Flagellar hook-length control protein-like C-terminal domain-containing protein</fullName>
    </recommendedName>
</protein>